<dbReference type="PROSITE" id="PS50119">
    <property type="entry name" value="ZF_BBOX"/>
    <property type="match status" value="2"/>
</dbReference>
<keyword evidence="8" id="KW-0539">Nucleus</keyword>
<evidence type="ECO:0000256" key="2">
    <source>
        <dbReference type="ARBA" id="ARBA00022723"/>
    </source>
</evidence>
<comment type="subcellular location">
    <subcellularLocation>
        <location evidence="1">Nucleus</location>
    </subcellularLocation>
</comment>
<dbReference type="PANTHER" id="PTHR31832:SF41">
    <property type="entry name" value="B-BOX ZINC FINGER PROTEIN 24"/>
    <property type="match status" value="1"/>
</dbReference>
<dbReference type="EMBL" id="JAGFBR010000009">
    <property type="protein sequence ID" value="KAH0461563.1"/>
    <property type="molecule type" value="Genomic_DNA"/>
</dbReference>
<dbReference type="GO" id="GO:0008270">
    <property type="term" value="F:zinc ion binding"/>
    <property type="evidence" value="ECO:0007669"/>
    <property type="project" value="UniProtKB-KW"/>
</dbReference>
<keyword evidence="7" id="KW-0804">Transcription</keyword>
<evidence type="ECO:0000256" key="3">
    <source>
        <dbReference type="ARBA" id="ARBA00022737"/>
    </source>
</evidence>
<dbReference type="InterPro" id="IPR049808">
    <property type="entry name" value="CONSTANS-like_Bbox1"/>
</dbReference>
<dbReference type="Pfam" id="PF00643">
    <property type="entry name" value="zf-B_box"/>
    <property type="match status" value="1"/>
</dbReference>
<dbReference type="CDD" id="cd19821">
    <property type="entry name" value="Bbox1_BBX-like"/>
    <property type="match status" value="2"/>
</dbReference>
<dbReference type="GO" id="GO:0005634">
    <property type="term" value="C:nucleus"/>
    <property type="evidence" value="ECO:0007669"/>
    <property type="project" value="UniProtKB-SubCell"/>
</dbReference>
<keyword evidence="5" id="KW-0862">Zinc</keyword>
<keyword evidence="2" id="KW-0479">Metal-binding</keyword>
<feature type="domain" description="B box-type" evidence="10">
    <location>
        <begin position="52"/>
        <end position="99"/>
    </location>
</feature>
<evidence type="ECO:0000256" key="6">
    <source>
        <dbReference type="ARBA" id="ARBA00023015"/>
    </source>
</evidence>
<evidence type="ECO:0000256" key="8">
    <source>
        <dbReference type="ARBA" id="ARBA00023242"/>
    </source>
</evidence>
<dbReference type="AlphaFoldDB" id="A0AAV7H0S5"/>
<dbReference type="GO" id="GO:0006355">
    <property type="term" value="P:regulation of DNA-templated transcription"/>
    <property type="evidence" value="ECO:0007669"/>
    <property type="project" value="TreeGrafter"/>
</dbReference>
<accession>A0AAV7H0S5</accession>
<dbReference type="InterPro" id="IPR000315">
    <property type="entry name" value="Znf_B-box"/>
</dbReference>
<evidence type="ECO:0000259" key="10">
    <source>
        <dbReference type="PROSITE" id="PS50119"/>
    </source>
</evidence>
<evidence type="ECO:0000313" key="11">
    <source>
        <dbReference type="EMBL" id="KAH0461563.1"/>
    </source>
</evidence>
<dbReference type="GO" id="GO:0009640">
    <property type="term" value="P:photomorphogenesis"/>
    <property type="evidence" value="ECO:0007669"/>
    <property type="project" value="TreeGrafter"/>
</dbReference>
<dbReference type="SMART" id="SM00336">
    <property type="entry name" value="BBOX"/>
    <property type="match status" value="2"/>
</dbReference>
<proteinExistence type="predicted"/>
<dbReference type="Gene3D" id="3.30.160.60">
    <property type="entry name" value="Classic Zinc Finger"/>
    <property type="match status" value="1"/>
</dbReference>
<sequence>MRIGCDVCRTAAAAVICCADEAALCAKCDVEVHAANKLAGKHRRLPLSCDASKLPRCDICQDKAAFIFCVEDRALFCQDCDEAIHIAGTLSGNHQRLLATGIRVGLISAQNMDSNKHHSEPPNGHSMTQTCKKIPANAKKQTPSASTPSACAVDDFLQLSDYESGYKKDSSVGFGELSWFTDINFSHEGASEGSLSQAEVPEMLFKQPSSETFYRLPKPNMPYKNPRIGMLEDEDFFTVPDLG</sequence>
<organism evidence="11 12">
    <name type="scientific">Dendrobium chrysotoxum</name>
    <name type="common">Orchid</name>
    <dbReference type="NCBI Taxonomy" id="161865"/>
    <lineage>
        <taxon>Eukaryota</taxon>
        <taxon>Viridiplantae</taxon>
        <taxon>Streptophyta</taxon>
        <taxon>Embryophyta</taxon>
        <taxon>Tracheophyta</taxon>
        <taxon>Spermatophyta</taxon>
        <taxon>Magnoliopsida</taxon>
        <taxon>Liliopsida</taxon>
        <taxon>Asparagales</taxon>
        <taxon>Orchidaceae</taxon>
        <taxon>Epidendroideae</taxon>
        <taxon>Malaxideae</taxon>
        <taxon>Dendrobiinae</taxon>
        <taxon>Dendrobium</taxon>
    </lineage>
</organism>
<keyword evidence="6" id="KW-0805">Transcription regulation</keyword>
<dbReference type="Proteomes" id="UP000775213">
    <property type="component" value="Unassembled WGS sequence"/>
</dbReference>
<keyword evidence="3" id="KW-0677">Repeat</keyword>
<dbReference type="PANTHER" id="PTHR31832">
    <property type="entry name" value="B-BOX ZINC FINGER PROTEIN 22"/>
    <property type="match status" value="1"/>
</dbReference>
<evidence type="ECO:0000256" key="1">
    <source>
        <dbReference type="ARBA" id="ARBA00004123"/>
    </source>
</evidence>
<evidence type="ECO:0000313" key="12">
    <source>
        <dbReference type="Proteomes" id="UP000775213"/>
    </source>
</evidence>
<comment type="caution">
    <text evidence="11">The sequence shown here is derived from an EMBL/GenBank/DDBJ whole genome shotgun (WGS) entry which is preliminary data.</text>
</comment>
<reference evidence="11 12" key="1">
    <citation type="journal article" date="2021" name="Hortic Res">
        <title>Chromosome-scale assembly of the Dendrobium chrysotoxum genome enhances the understanding of orchid evolution.</title>
        <authorList>
            <person name="Zhang Y."/>
            <person name="Zhang G.Q."/>
            <person name="Zhang D."/>
            <person name="Liu X.D."/>
            <person name="Xu X.Y."/>
            <person name="Sun W.H."/>
            <person name="Yu X."/>
            <person name="Zhu X."/>
            <person name="Wang Z.W."/>
            <person name="Zhao X."/>
            <person name="Zhong W.Y."/>
            <person name="Chen H."/>
            <person name="Yin W.L."/>
            <person name="Huang T."/>
            <person name="Niu S.C."/>
            <person name="Liu Z.J."/>
        </authorList>
    </citation>
    <scope>NUCLEOTIDE SEQUENCE [LARGE SCALE GENOMIC DNA]</scope>
    <source>
        <strain evidence="11">Lindl</strain>
    </source>
</reference>
<keyword evidence="12" id="KW-1185">Reference proteome</keyword>
<evidence type="ECO:0000256" key="7">
    <source>
        <dbReference type="ARBA" id="ARBA00023163"/>
    </source>
</evidence>
<evidence type="ECO:0000256" key="5">
    <source>
        <dbReference type="ARBA" id="ARBA00022833"/>
    </source>
</evidence>
<keyword evidence="4 9" id="KW-0863">Zinc-finger</keyword>
<protein>
    <recommendedName>
        <fullName evidence="10">B box-type domain-containing protein</fullName>
    </recommendedName>
</protein>
<evidence type="ECO:0000256" key="4">
    <source>
        <dbReference type="ARBA" id="ARBA00022771"/>
    </source>
</evidence>
<feature type="domain" description="B box-type" evidence="10">
    <location>
        <begin position="1"/>
        <end position="47"/>
    </location>
</feature>
<evidence type="ECO:0000256" key="9">
    <source>
        <dbReference type="PROSITE-ProRule" id="PRU00024"/>
    </source>
</evidence>
<gene>
    <name evidence="11" type="ORF">IEQ34_009138</name>
</gene>
<dbReference type="InterPro" id="IPR051979">
    <property type="entry name" value="B-box_zinc_finger"/>
</dbReference>
<name>A0AAV7H0S5_DENCH</name>